<dbReference type="FunFam" id="3.90.120.10:FF:000003">
    <property type="entry name" value="DNA (cytosine-5)-methyltransferase 1"/>
    <property type="match status" value="1"/>
</dbReference>
<dbReference type="FunFam" id="3.40.50.150:FF:000143">
    <property type="entry name" value="DNA (cytosine-5)-methyltransferase 1"/>
    <property type="match status" value="1"/>
</dbReference>
<dbReference type="EMBL" id="LT934121">
    <property type="protein sequence ID" value="VAI41351.1"/>
    <property type="molecule type" value="Genomic_DNA"/>
</dbReference>
<evidence type="ECO:0000259" key="11">
    <source>
        <dbReference type="PROSITE" id="PS50013"/>
    </source>
</evidence>
<reference evidence="13 14" key="1">
    <citation type="submission" date="2017-09" db="EMBL/GenBank/DDBJ databases">
        <authorList>
            <consortium name="International Durum Wheat Genome Sequencing Consortium (IDWGSC)"/>
            <person name="Milanesi L."/>
        </authorList>
    </citation>
    <scope>NUCLEOTIDE SEQUENCE [LARGE SCALE GENOMIC DNA]</scope>
    <source>
        <strain evidence="14">cv. Svevo</strain>
    </source>
</reference>
<dbReference type="Gramene" id="TRITD6Av1G002700.1">
    <property type="protein sequence ID" value="TRITD6Av1G002700.1"/>
    <property type="gene ID" value="TRITD6Av1G002700"/>
</dbReference>
<accession>A0A9R1AV40</accession>
<dbReference type="CDD" id="cd18635">
    <property type="entry name" value="CD_CMT3_like"/>
    <property type="match status" value="1"/>
</dbReference>
<evidence type="ECO:0000256" key="5">
    <source>
        <dbReference type="ARBA" id="ARBA00022691"/>
    </source>
</evidence>
<dbReference type="PRINTS" id="PR00105">
    <property type="entry name" value="C5METTRFRASE"/>
</dbReference>
<evidence type="ECO:0000256" key="7">
    <source>
        <dbReference type="ARBA" id="ARBA00023242"/>
    </source>
</evidence>
<dbReference type="InterPro" id="IPR050390">
    <property type="entry name" value="C5-Methyltransferase"/>
</dbReference>
<feature type="region of interest" description="Disordered" evidence="10">
    <location>
        <begin position="1"/>
        <end position="72"/>
    </location>
</feature>
<evidence type="ECO:0000256" key="4">
    <source>
        <dbReference type="ARBA" id="ARBA00022679"/>
    </source>
</evidence>
<evidence type="ECO:0000256" key="9">
    <source>
        <dbReference type="PROSITE-ProRule" id="PRU01016"/>
    </source>
</evidence>
<dbReference type="GO" id="GO:0003677">
    <property type="term" value="F:DNA binding"/>
    <property type="evidence" value="ECO:0007669"/>
    <property type="project" value="UniProtKB-KW"/>
</dbReference>
<dbReference type="GO" id="GO:0044027">
    <property type="term" value="P:negative regulation of gene expression via chromosomal CpG island methylation"/>
    <property type="evidence" value="ECO:0007669"/>
    <property type="project" value="TreeGrafter"/>
</dbReference>
<evidence type="ECO:0000256" key="10">
    <source>
        <dbReference type="SAM" id="MobiDB-lite"/>
    </source>
</evidence>
<dbReference type="Pfam" id="PF00385">
    <property type="entry name" value="Chromo"/>
    <property type="match status" value="1"/>
</dbReference>
<keyword evidence="4 9" id="KW-0808">Transferase</keyword>
<feature type="domain" description="BAH" evidence="12">
    <location>
        <begin position="107"/>
        <end position="230"/>
    </location>
</feature>
<dbReference type="InterPro" id="IPR023780">
    <property type="entry name" value="Chromo_domain"/>
</dbReference>
<dbReference type="InterPro" id="IPR016197">
    <property type="entry name" value="Chromo-like_dom_sf"/>
</dbReference>
<sequence>METPALAPATPTIRPLSSSPHSPQPAMAPARKRRSAAEPPLVVTERTTRGRPPKEDGDPEFVGDPIPADEARAKFPHHYHRQRRNGEEEEEEVKARCHYRAAKVEGIVYNLRDDVYVVAEEGKPHFIGRITELFEGTDHVKYFNCRWFFRSEDTVISTAKLVDDHSHDPKRVFLSDERNDNPLDCIVSKVKILQVDPKLDLEAKAQLAADSDLYYDMSYTVPYSTFENITNDINEISGISSDADSEVDTSVATATLLDLYSGCGGMSTGLCLGAALAGLKLETRWAVDFNSYACNSLKSNHPKTEVRNEKADDFLSLLKEWAVLCDQYVHGNNAEAPPPMDDEEEEGELEKDEYVVQKLTDICYGGIDRKSCIYFKVQWKGYGPEEDTWEPIKNLSDCPLKIKEFVQEGHMRKVLPLPGDVDVLCGGPPCQGISGLNRFRNRDDPLNDDKNRQLVTFMNIVSYLRPKFVLMENVVDILQFAEGYLGRYALSRLVAMNYQSRLGIMLAGCYGLPQFRMRTFLWGALTTMVLPKHPLPTHNVVIRGGAPNAFTQSVVAYDEIQNPTLKNALVLEDAISDLPKVGNDQADDVLEYLVKPKTEFQRYIRLSRKEMLDYSFGDKTGPGEGKLMDHCPLKLNKDDYERVKRIPFEKGANFRDLEGVRVGPNNVAEFDPEIPRVYLESGNPLVPEYAIKFRSGKSLRPFGRLWWDETVPTVVTSANPHSQRILHPGQARVLTVRENARLQGFPDYYRLDGPIKERYMQVGNAVAVPVARALGYSLGLAYLRIHDGSDDPMLVLPANFFSPGQTEAIAPADEVAEE</sequence>
<dbReference type="PROSITE" id="PS51679">
    <property type="entry name" value="SAM_MT_C5"/>
    <property type="match status" value="1"/>
</dbReference>
<dbReference type="PROSITE" id="PS51038">
    <property type="entry name" value="BAH"/>
    <property type="match status" value="1"/>
</dbReference>
<gene>
    <name evidence="13" type="ORF">TRITD_6Av1G002700</name>
</gene>
<keyword evidence="5 9" id="KW-0949">S-adenosyl-L-methionine</keyword>
<dbReference type="PANTHER" id="PTHR10629:SF50">
    <property type="entry name" value="DNA (CYTOSINE-5)-METHYLTRANSFERASE CMT3"/>
    <property type="match status" value="1"/>
</dbReference>
<keyword evidence="7" id="KW-0539">Nucleus</keyword>
<dbReference type="GO" id="GO:0032259">
    <property type="term" value="P:methylation"/>
    <property type="evidence" value="ECO:0007669"/>
    <property type="project" value="UniProtKB-KW"/>
</dbReference>
<evidence type="ECO:0000313" key="13">
    <source>
        <dbReference type="EMBL" id="VAI41351.1"/>
    </source>
</evidence>
<dbReference type="InterPro" id="IPR029063">
    <property type="entry name" value="SAM-dependent_MTases_sf"/>
</dbReference>
<evidence type="ECO:0000256" key="1">
    <source>
        <dbReference type="ARBA" id="ARBA00004123"/>
    </source>
</evidence>
<dbReference type="InterPro" id="IPR018117">
    <property type="entry name" value="C5_DNA_meth_AS"/>
</dbReference>
<feature type="compositionally biased region" description="Basic and acidic residues" evidence="10">
    <location>
        <begin position="46"/>
        <end position="56"/>
    </location>
</feature>
<comment type="catalytic activity">
    <reaction evidence="8">
        <text>a 2'-deoxycytidine in DNA + S-adenosyl-L-methionine = a 5-methyl-2'-deoxycytidine in DNA + S-adenosyl-L-homocysteine + H(+)</text>
        <dbReference type="Rhea" id="RHEA:13681"/>
        <dbReference type="Rhea" id="RHEA-COMP:11369"/>
        <dbReference type="Rhea" id="RHEA-COMP:11370"/>
        <dbReference type="ChEBI" id="CHEBI:15378"/>
        <dbReference type="ChEBI" id="CHEBI:57856"/>
        <dbReference type="ChEBI" id="CHEBI:59789"/>
        <dbReference type="ChEBI" id="CHEBI:85452"/>
        <dbReference type="ChEBI" id="CHEBI:85454"/>
        <dbReference type="EC" id="2.1.1.37"/>
    </reaction>
</comment>
<dbReference type="SUPFAM" id="SSF53335">
    <property type="entry name" value="S-adenosyl-L-methionine-dependent methyltransferases"/>
    <property type="match status" value="1"/>
</dbReference>
<feature type="active site" evidence="9">
    <location>
        <position position="430"/>
    </location>
</feature>
<dbReference type="InterPro" id="IPR043151">
    <property type="entry name" value="BAH_sf"/>
</dbReference>
<dbReference type="FunFam" id="2.30.30.490:FF:000011">
    <property type="entry name" value="DNA (cytosine-5)-methyltransferase 1"/>
    <property type="match status" value="1"/>
</dbReference>
<dbReference type="PROSITE" id="PS50013">
    <property type="entry name" value="CHROMO_2"/>
    <property type="match status" value="1"/>
</dbReference>
<evidence type="ECO:0000256" key="3">
    <source>
        <dbReference type="ARBA" id="ARBA00022603"/>
    </source>
</evidence>
<dbReference type="Gene3D" id="3.90.120.10">
    <property type="entry name" value="DNA Methylase, subunit A, domain 2"/>
    <property type="match status" value="1"/>
</dbReference>
<dbReference type="EC" id="2.1.1.37" evidence="2"/>
<dbReference type="PROSITE" id="PS00094">
    <property type="entry name" value="C5_MTASE_1"/>
    <property type="match status" value="1"/>
</dbReference>
<dbReference type="PANTHER" id="PTHR10629">
    <property type="entry name" value="CYTOSINE-SPECIFIC METHYLTRANSFERASE"/>
    <property type="match status" value="1"/>
</dbReference>
<evidence type="ECO:0000256" key="6">
    <source>
        <dbReference type="ARBA" id="ARBA00023125"/>
    </source>
</evidence>
<evidence type="ECO:0000256" key="8">
    <source>
        <dbReference type="ARBA" id="ARBA00047422"/>
    </source>
</evidence>
<protein>
    <recommendedName>
        <fullName evidence="2">DNA (cytosine-5-)-methyltransferase</fullName>
        <ecNumber evidence="2">2.1.1.37</ecNumber>
    </recommendedName>
</protein>
<dbReference type="Gene3D" id="2.30.30.490">
    <property type="match status" value="1"/>
</dbReference>
<evidence type="ECO:0000313" key="14">
    <source>
        <dbReference type="Proteomes" id="UP000324705"/>
    </source>
</evidence>
<dbReference type="GO" id="GO:0005634">
    <property type="term" value="C:nucleus"/>
    <property type="evidence" value="ECO:0007669"/>
    <property type="project" value="UniProtKB-SubCell"/>
</dbReference>
<feature type="domain" description="Chromo" evidence="11">
    <location>
        <begin position="354"/>
        <end position="408"/>
    </location>
</feature>
<name>A0A9R1AV40_TRITD</name>
<comment type="subcellular location">
    <subcellularLocation>
        <location evidence="1">Nucleus</location>
    </subcellularLocation>
</comment>
<evidence type="ECO:0000256" key="2">
    <source>
        <dbReference type="ARBA" id="ARBA00011975"/>
    </source>
</evidence>
<keyword evidence="6" id="KW-0238">DNA-binding</keyword>
<dbReference type="InterPro" id="IPR000953">
    <property type="entry name" value="Chromo/chromo_shadow_dom"/>
</dbReference>
<keyword evidence="3 9" id="KW-0489">Methyltransferase</keyword>
<dbReference type="SMART" id="SM00298">
    <property type="entry name" value="CHROMO"/>
    <property type="match status" value="1"/>
</dbReference>
<dbReference type="GO" id="GO:0003886">
    <property type="term" value="F:DNA (cytosine-5-)-methyltransferase activity"/>
    <property type="evidence" value="ECO:0007669"/>
    <property type="project" value="UniProtKB-EC"/>
</dbReference>
<dbReference type="GO" id="GO:0003682">
    <property type="term" value="F:chromatin binding"/>
    <property type="evidence" value="ECO:0007669"/>
    <property type="project" value="InterPro"/>
</dbReference>
<dbReference type="Proteomes" id="UP000324705">
    <property type="component" value="Chromosome 6A"/>
</dbReference>
<evidence type="ECO:0000259" key="12">
    <source>
        <dbReference type="PROSITE" id="PS51038"/>
    </source>
</evidence>
<dbReference type="InterPro" id="IPR001025">
    <property type="entry name" value="BAH_dom"/>
</dbReference>
<comment type="similarity">
    <text evidence="9">Belongs to the class I-like SAM-binding methyltransferase superfamily. C5-methyltransferase family.</text>
</comment>
<dbReference type="SMART" id="SM00439">
    <property type="entry name" value="BAH"/>
    <property type="match status" value="1"/>
</dbReference>
<dbReference type="Pfam" id="PF00145">
    <property type="entry name" value="DNA_methylase"/>
    <property type="match status" value="1"/>
</dbReference>
<dbReference type="Gene3D" id="3.40.50.150">
    <property type="entry name" value="Vaccinia Virus protein VP39"/>
    <property type="match status" value="1"/>
</dbReference>
<proteinExistence type="inferred from homology"/>
<organism evidence="13 14">
    <name type="scientific">Triticum turgidum subsp. durum</name>
    <name type="common">Durum wheat</name>
    <name type="synonym">Triticum durum</name>
    <dbReference type="NCBI Taxonomy" id="4567"/>
    <lineage>
        <taxon>Eukaryota</taxon>
        <taxon>Viridiplantae</taxon>
        <taxon>Streptophyta</taxon>
        <taxon>Embryophyta</taxon>
        <taxon>Tracheophyta</taxon>
        <taxon>Spermatophyta</taxon>
        <taxon>Magnoliopsida</taxon>
        <taxon>Liliopsida</taxon>
        <taxon>Poales</taxon>
        <taxon>Poaceae</taxon>
        <taxon>BOP clade</taxon>
        <taxon>Pooideae</taxon>
        <taxon>Triticodae</taxon>
        <taxon>Triticeae</taxon>
        <taxon>Triticinae</taxon>
        <taxon>Triticum</taxon>
    </lineage>
</organism>
<keyword evidence="14" id="KW-1185">Reference proteome</keyword>
<dbReference type="InterPro" id="IPR001525">
    <property type="entry name" value="C5_MeTfrase"/>
</dbReference>
<dbReference type="Pfam" id="PF01426">
    <property type="entry name" value="BAH"/>
    <property type="match status" value="1"/>
</dbReference>
<dbReference type="AlphaFoldDB" id="A0A9R1AV40"/>
<dbReference type="SUPFAM" id="SSF54160">
    <property type="entry name" value="Chromo domain-like"/>
    <property type="match status" value="1"/>
</dbReference>